<name>A0ABM5ZVT7_9GAMM</name>
<protein>
    <recommendedName>
        <fullName evidence="1">TPM domain-containing protein</fullName>
    </recommendedName>
</protein>
<dbReference type="Proteomes" id="UP000076104">
    <property type="component" value="Chromosome"/>
</dbReference>
<proteinExistence type="predicted"/>
<gene>
    <name evidence="2" type="ORF">A3K91_0521</name>
</gene>
<evidence type="ECO:0000259" key="1">
    <source>
        <dbReference type="Pfam" id="PF04536"/>
    </source>
</evidence>
<dbReference type="PANTHER" id="PTHR30373">
    <property type="entry name" value="UPF0603 PROTEIN YGCG"/>
    <property type="match status" value="1"/>
</dbReference>
<feature type="domain" description="TPM" evidence="1">
    <location>
        <begin position="27"/>
        <end position="149"/>
    </location>
</feature>
<dbReference type="PANTHER" id="PTHR30373:SF8">
    <property type="entry name" value="BLL7265 PROTEIN"/>
    <property type="match status" value="1"/>
</dbReference>
<dbReference type="InterPro" id="IPR007621">
    <property type="entry name" value="TPM_dom"/>
</dbReference>
<organism evidence="2 3">
    <name type="scientific">Psychrobacter alimentarius</name>
    <dbReference type="NCBI Taxonomy" id="261164"/>
    <lineage>
        <taxon>Bacteria</taxon>
        <taxon>Pseudomonadati</taxon>
        <taxon>Pseudomonadota</taxon>
        <taxon>Gammaproteobacteria</taxon>
        <taxon>Moraxellales</taxon>
        <taxon>Moraxellaceae</taxon>
        <taxon>Psychrobacter</taxon>
    </lineage>
</organism>
<dbReference type="Pfam" id="PF04536">
    <property type="entry name" value="TPM_phosphatase"/>
    <property type="match status" value="1"/>
</dbReference>
<evidence type="ECO:0000313" key="2">
    <source>
        <dbReference type="EMBL" id="AMT96148.1"/>
    </source>
</evidence>
<dbReference type="RefSeq" id="WP_062843897.1">
    <property type="nucleotide sequence ID" value="NZ_CP014945.1"/>
</dbReference>
<keyword evidence="3" id="KW-1185">Reference proteome</keyword>
<dbReference type="Gene3D" id="3.10.310.50">
    <property type="match status" value="1"/>
</dbReference>
<reference evidence="2 3" key="1">
    <citation type="submission" date="2016-03" db="EMBL/GenBank/DDBJ databases">
        <title>Genome sequencing of Psychrobacter alimentarius PAMC 27889.</title>
        <authorList>
            <person name="Lee J."/>
            <person name="Kim O.-S."/>
        </authorList>
    </citation>
    <scope>NUCLEOTIDE SEQUENCE [LARGE SCALE GENOMIC DNA]</scope>
    <source>
        <strain evidence="2 3">PAMC 27889</strain>
    </source>
</reference>
<evidence type="ECO:0000313" key="3">
    <source>
        <dbReference type="Proteomes" id="UP000076104"/>
    </source>
</evidence>
<accession>A0ABM5ZVT7</accession>
<dbReference type="GeneID" id="33060587"/>
<dbReference type="EMBL" id="CP014945">
    <property type="protein sequence ID" value="AMT96148.1"/>
    <property type="molecule type" value="Genomic_DNA"/>
</dbReference>
<sequence>MVESNASTSSLARWWRQVLFVPLLHSKWLTADARARLTKRVESAEQGHRGEVFLIVENHLPIQDAYYINCRERAIDLFSEYRVWDTEENTGVLVYVNICEHQLEIVADRGISAHVSPTVWHAMCEKAVSGIANKKTEESVAELLDEVGQVLRQYYQLEDNPSGNELSNTVVFLK</sequence>